<name>A0A7R7GQN9_9MYCO</name>
<proteinExistence type="predicted"/>
<dbReference type="AlphaFoldDB" id="A0A7R7GQN9"/>
<gene>
    <name evidence="3" type="ORF">MHEC_06000</name>
</gene>
<sequence>MSRPQGPRLGFQKVPDPTPGKNRVRLDFSTANVDAAVSRLQAAGASRIGQHSIE</sequence>
<protein>
    <recommendedName>
        <fullName evidence="2">Glyoxalase-like domain-containing protein</fullName>
    </recommendedName>
</protein>
<evidence type="ECO:0000313" key="4">
    <source>
        <dbReference type="Proteomes" id="UP000595446"/>
    </source>
</evidence>
<dbReference type="SUPFAM" id="SSF54593">
    <property type="entry name" value="Glyoxalase/Bleomycin resistance protein/Dihydroxybiphenyl dioxygenase"/>
    <property type="match status" value="1"/>
</dbReference>
<evidence type="ECO:0000313" key="3">
    <source>
        <dbReference type="EMBL" id="BCO34167.1"/>
    </source>
</evidence>
<keyword evidence="4" id="KW-1185">Reference proteome</keyword>
<feature type="region of interest" description="Disordered" evidence="1">
    <location>
        <begin position="1"/>
        <end position="23"/>
    </location>
</feature>
<dbReference type="Proteomes" id="UP000595446">
    <property type="component" value="Chromosome"/>
</dbReference>
<organism evidence="3 4">
    <name type="scientific">Mycobacterium heckeshornense</name>
    <dbReference type="NCBI Taxonomy" id="110505"/>
    <lineage>
        <taxon>Bacteria</taxon>
        <taxon>Bacillati</taxon>
        <taxon>Actinomycetota</taxon>
        <taxon>Actinomycetes</taxon>
        <taxon>Mycobacteriales</taxon>
        <taxon>Mycobacteriaceae</taxon>
        <taxon>Mycobacterium</taxon>
    </lineage>
</organism>
<dbReference type="Pfam" id="PF18029">
    <property type="entry name" value="Glyoxalase_6"/>
    <property type="match status" value="1"/>
</dbReference>
<dbReference type="Gene3D" id="3.10.180.10">
    <property type="entry name" value="2,3-Dihydroxybiphenyl 1,2-Dioxygenase, domain 1"/>
    <property type="match status" value="1"/>
</dbReference>
<dbReference type="EMBL" id="AP024237">
    <property type="protein sequence ID" value="BCO34167.1"/>
    <property type="molecule type" value="Genomic_DNA"/>
</dbReference>
<evidence type="ECO:0000256" key="1">
    <source>
        <dbReference type="SAM" id="MobiDB-lite"/>
    </source>
</evidence>
<dbReference type="InterPro" id="IPR041581">
    <property type="entry name" value="Glyoxalase_6"/>
</dbReference>
<reference evidence="3 4" key="1">
    <citation type="submission" date="2020-12" db="EMBL/GenBank/DDBJ databases">
        <title>Complete genome sequence of Mycobacterium heckeshornense JCM 15655T, closely related to a pathogenic non-tuberculous mycobacterial species Mycobacterium xenopi.</title>
        <authorList>
            <person name="Yoshida M."/>
            <person name="Fukano H."/>
            <person name="Asakura T."/>
            <person name="Suzuki M."/>
            <person name="Hoshino Y."/>
        </authorList>
    </citation>
    <scope>NUCLEOTIDE SEQUENCE [LARGE SCALE GENOMIC DNA]</scope>
    <source>
        <strain evidence="3 4">JCM 15655</strain>
    </source>
</reference>
<accession>A0A7R7GQN9</accession>
<evidence type="ECO:0000259" key="2">
    <source>
        <dbReference type="Pfam" id="PF18029"/>
    </source>
</evidence>
<dbReference type="InterPro" id="IPR029068">
    <property type="entry name" value="Glyas_Bleomycin-R_OHBP_Dase"/>
</dbReference>
<feature type="domain" description="Glyoxalase-like" evidence="2">
    <location>
        <begin position="4"/>
        <end position="51"/>
    </location>
</feature>